<name>A0A816Q5H2_BRANA</name>
<dbReference type="Proteomes" id="UP001295469">
    <property type="component" value="Chromosome C06"/>
</dbReference>
<reference evidence="2" key="1">
    <citation type="submission" date="2021-01" db="EMBL/GenBank/DDBJ databases">
        <authorList>
            <consortium name="Genoscope - CEA"/>
            <person name="William W."/>
        </authorList>
    </citation>
    <scope>NUCLEOTIDE SEQUENCE</scope>
</reference>
<evidence type="ECO:0000256" key="1">
    <source>
        <dbReference type="SAM" id="MobiDB-lite"/>
    </source>
</evidence>
<dbReference type="AlphaFoldDB" id="A0A816Q5H2"/>
<feature type="compositionally biased region" description="Acidic residues" evidence="1">
    <location>
        <begin position="135"/>
        <end position="147"/>
    </location>
</feature>
<dbReference type="EMBL" id="HG994370">
    <property type="protein sequence ID" value="CAF2056433.1"/>
    <property type="molecule type" value="Genomic_DNA"/>
</dbReference>
<sequence>MEWILMDQNLDGNGLMEESLPHLRYKILSFLPSNNFMKNMVIFSLTSLSASLIHRHHLLKIDEFLHLHLVVSHIPLQMFGTVKSPTQPRATMLGTAISLPHHIPIPHSRHFSSHCLSLGLVSSQSHDSESRAESDNDEAVSGDDLEA</sequence>
<evidence type="ECO:0000313" key="2">
    <source>
        <dbReference type="EMBL" id="CAF2056433.1"/>
    </source>
</evidence>
<gene>
    <name evidence="2" type="ORF">DARMORV10_C06P11680.1</name>
</gene>
<feature type="region of interest" description="Disordered" evidence="1">
    <location>
        <begin position="125"/>
        <end position="147"/>
    </location>
</feature>
<accession>A0A816Q5H2</accession>
<protein>
    <submittedName>
        <fullName evidence="2">(rape) hypothetical protein</fullName>
    </submittedName>
</protein>
<organism evidence="2">
    <name type="scientific">Brassica napus</name>
    <name type="common">Rape</name>
    <dbReference type="NCBI Taxonomy" id="3708"/>
    <lineage>
        <taxon>Eukaryota</taxon>
        <taxon>Viridiplantae</taxon>
        <taxon>Streptophyta</taxon>
        <taxon>Embryophyta</taxon>
        <taxon>Tracheophyta</taxon>
        <taxon>Spermatophyta</taxon>
        <taxon>Magnoliopsida</taxon>
        <taxon>eudicotyledons</taxon>
        <taxon>Gunneridae</taxon>
        <taxon>Pentapetalae</taxon>
        <taxon>rosids</taxon>
        <taxon>malvids</taxon>
        <taxon>Brassicales</taxon>
        <taxon>Brassicaceae</taxon>
        <taxon>Brassiceae</taxon>
        <taxon>Brassica</taxon>
    </lineage>
</organism>
<proteinExistence type="predicted"/>